<feature type="signal peptide" evidence="9">
    <location>
        <begin position="1"/>
        <end position="21"/>
    </location>
</feature>
<dbReference type="GO" id="GO:0015562">
    <property type="term" value="F:efflux transmembrane transporter activity"/>
    <property type="evidence" value="ECO:0007669"/>
    <property type="project" value="InterPro"/>
</dbReference>
<keyword evidence="7" id="KW-0998">Cell outer membrane</keyword>
<evidence type="ECO:0000256" key="8">
    <source>
        <dbReference type="SAM" id="Coils"/>
    </source>
</evidence>
<dbReference type="PANTHER" id="PTHR30026:SF20">
    <property type="entry name" value="OUTER MEMBRANE PROTEIN TOLC"/>
    <property type="match status" value="1"/>
</dbReference>
<keyword evidence="8" id="KW-0175">Coiled coil</keyword>
<feature type="coiled-coil region" evidence="8">
    <location>
        <begin position="338"/>
        <end position="392"/>
    </location>
</feature>
<dbReference type="OrthoDB" id="9811587at2"/>
<keyword evidence="11" id="KW-1185">Reference proteome</keyword>
<dbReference type="Gene3D" id="1.20.1600.10">
    <property type="entry name" value="Outer membrane efflux proteins (OEP)"/>
    <property type="match status" value="1"/>
</dbReference>
<comment type="subcellular location">
    <subcellularLocation>
        <location evidence="1">Cell outer membrane</location>
    </subcellularLocation>
</comment>
<dbReference type="AlphaFoldDB" id="A0A4Q5LYY7"/>
<keyword evidence="6" id="KW-0472">Membrane</keyword>
<name>A0A4Q5LYY7_9BACT</name>
<evidence type="ECO:0000256" key="3">
    <source>
        <dbReference type="ARBA" id="ARBA00022448"/>
    </source>
</evidence>
<dbReference type="InterPro" id="IPR051906">
    <property type="entry name" value="TolC-like"/>
</dbReference>
<dbReference type="InterPro" id="IPR003423">
    <property type="entry name" value="OMP_efflux"/>
</dbReference>
<evidence type="ECO:0000256" key="4">
    <source>
        <dbReference type="ARBA" id="ARBA00022452"/>
    </source>
</evidence>
<keyword evidence="3" id="KW-0813">Transport</keyword>
<proteinExistence type="inferred from homology"/>
<evidence type="ECO:0000256" key="6">
    <source>
        <dbReference type="ARBA" id="ARBA00023136"/>
    </source>
</evidence>
<evidence type="ECO:0000256" key="2">
    <source>
        <dbReference type="ARBA" id="ARBA00007613"/>
    </source>
</evidence>
<reference evidence="10 11" key="1">
    <citation type="submission" date="2019-02" db="EMBL/GenBank/DDBJ databases">
        <title>Bacterial novel species Emticicia sp. 17J42-9 isolated from soil.</title>
        <authorList>
            <person name="Jung H.-Y."/>
        </authorList>
    </citation>
    <scope>NUCLEOTIDE SEQUENCE [LARGE SCALE GENOMIC DNA]</scope>
    <source>
        <strain evidence="10 11">17J42-9</strain>
    </source>
</reference>
<accession>A0A4Q5LYY7</accession>
<dbReference type="GO" id="GO:0015288">
    <property type="term" value="F:porin activity"/>
    <property type="evidence" value="ECO:0007669"/>
    <property type="project" value="TreeGrafter"/>
</dbReference>
<dbReference type="GO" id="GO:1990281">
    <property type="term" value="C:efflux pump complex"/>
    <property type="evidence" value="ECO:0007669"/>
    <property type="project" value="TreeGrafter"/>
</dbReference>
<dbReference type="RefSeq" id="WP_130021667.1">
    <property type="nucleotide sequence ID" value="NZ_SEWF01000019.1"/>
</dbReference>
<evidence type="ECO:0000313" key="10">
    <source>
        <dbReference type="EMBL" id="RYU95038.1"/>
    </source>
</evidence>
<evidence type="ECO:0000256" key="7">
    <source>
        <dbReference type="ARBA" id="ARBA00023237"/>
    </source>
</evidence>
<keyword evidence="5" id="KW-0812">Transmembrane</keyword>
<dbReference type="Proteomes" id="UP000293162">
    <property type="component" value="Unassembled WGS sequence"/>
</dbReference>
<comment type="caution">
    <text evidence="10">The sequence shown here is derived from an EMBL/GenBank/DDBJ whole genome shotgun (WGS) entry which is preliminary data.</text>
</comment>
<dbReference type="EMBL" id="SEWF01000019">
    <property type="protein sequence ID" value="RYU95038.1"/>
    <property type="molecule type" value="Genomic_DNA"/>
</dbReference>
<protein>
    <submittedName>
        <fullName evidence="10">TolC family protein</fullName>
    </submittedName>
</protein>
<comment type="similarity">
    <text evidence="2">Belongs to the outer membrane factor (OMF) (TC 1.B.17) family.</text>
</comment>
<evidence type="ECO:0000256" key="5">
    <source>
        <dbReference type="ARBA" id="ARBA00022692"/>
    </source>
</evidence>
<gene>
    <name evidence="10" type="ORF">EWM59_14235</name>
</gene>
<organism evidence="10 11">
    <name type="scientific">Emticicia agri</name>
    <dbReference type="NCBI Taxonomy" id="2492393"/>
    <lineage>
        <taxon>Bacteria</taxon>
        <taxon>Pseudomonadati</taxon>
        <taxon>Bacteroidota</taxon>
        <taxon>Cytophagia</taxon>
        <taxon>Cytophagales</taxon>
        <taxon>Leadbetterellaceae</taxon>
        <taxon>Emticicia</taxon>
    </lineage>
</organism>
<dbReference type="Pfam" id="PF02321">
    <property type="entry name" value="OEP"/>
    <property type="match status" value="2"/>
</dbReference>
<evidence type="ECO:0000256" key="9">
    <source>
        <dbReference type="SAM" id="SignalP"/>
    </source>
</evidence>
<feature type="chain" id="PRO_5020791134" evidence="9">
    <location>
        <begin position="22"/>
        <end position="447"/>
    </location>
</feature>
<keyword evidence="9" id="KW-0732">Signal</keyword>
<dbReference type="PANTHER" id="PTHR30026">
    <property type="entry name" value="OUTER MEMBRANE PROTEIN TOLC"/>
    <property type="match status" value="1"/>
</dbReference>
<evidence type="ECO:0000313" key="11">
    <source>
        <dbReference type="Proteomes" id="UP000293162"/>
    </source>
</evidence>
<dbReference type="GO" id="GO:0009279">
    <property type="term" value="C:cell outer membrane"/>
    <property type="evidence" value="ECO:0007669"/>
    <property type="project" value="UniProtKB-SubCell"/>
</dbReference>
<sequence>MKRVFLLICIGCYSVSLSAQTKVLSFQETLQMAIQQNVGIRKAQNTIESAKWDVYGAKNMFLPNATFNGGFTFQSGSNLLTIATPSLVASTFTGLNFQANSNYVLADGGARKSQVQVAQKTEEAANSQLKFTRQQVINDLSLAFLQLSLDRRLIEIATQNWHLSQERDTILTDLVKAGLRLPNELYQQQAQTRLDEQQVITAKNLLQNHKIFLIRRLNLPAGDYDFQDLPDESLPTLSNQDLVGNAYNKRYDLLTLKQQREAIALRTPIIQSNLKPQLVASGGFTTAGRHLFQQNINGNDVLKTIEQRNIIRQLGNQVNVYAGLSLVWNIFDRNQTKTAVAKNRIEEANRELDITDRQDQIRAEINQALTDYETAQQQYTTAQAQLSAAQAAFELQEGRFQNGLAPLIDLFVAQNALASAKVNVARAGIQIRYQQKLLQFYSGDGQE</sequence>
<dbReference type="SUPFAM" id="SSF56954">
    <property type="entry name" value="Outer membrane efflux proteins (OEP)"/>
    <property type="match status" value="1"/>
</dbReference>
<keyword evidence="4" id="KW-1134">Transmembrane beta strand</keyword>
<evidence type="ECO:0000256" key="1">
    <source>
        <dbReference type="ARBA" id="ARBA00004442"/>
    </source>
</evidence>